<protein>
    <submittedName>
        <fullName evidence="2">Uncharacterized protein</fullName>
    </submittedName>
</protein>
<organism evidence="2 3">
    <name type="scientific">Nakamurella alba</name>
    <dbReference type="NCBI Taxonomy" id="2665158"/>
    <lineage>
        <taxon>Bacteria</taxon>
        <taxon>Bacillati</taxon>
        <taxon>Actinomycetota</taxon>
        <taxon>Actinomycetes</taxon>
        <taxon>Nakamurellales</taxon>
        <taxon>Nakamurellaceae</taxon>
        <taxon>Nakamurella</taxon>
    </lineage>
</organism>
<sequence length="296" mass="32221">MTDDRVAEAVQQLYAAPLDRFLPLRTELAKDARTSKDREAATAIAALRKPTRPAHALNLLARTAPDAIDDLLQLGQELRSAQRSADGPLLRELGARRRELVAELIGLAVEAADWPDATPAVRDEIGTTLNGALGDDQLATGLRTGTLQRPGSWDGFGPDISPQLTLIRGGADTPGPSVQQDRDRKQRKADRAAEDHRRRGVAARERERVAAAQEADRVGRHKARLASATETLEKARAAEQTATSALDDAQLEITVLEKRLATLKSEMTDHRKLLARAGAAVQKAEREVERIERQGS</sequence>
<dbReference type="AlphaFoldDB" id="A0A7K1FM95"/>
<comment type="caution">
    <text evidence="2">The sequence shown here is derived from an EMBL/GenBank/DDBJ whole genome shotgun (WGS) entry which is preliminary data.</text>
</comment>
<dbReference type="Proteomes" id="UP000460221">
    <property type="component" value="Unassembled WGS sequence"/>
</dbReference>
<evidence type="ECO:0000256" key="1">
    <source>
        <dbReference type="SAM" id="MobiDB-lite"/>
    </source>
</evidence>
<name>A0A7K1FM95_9ACTN</name>
<proteinExistence type="predicted"/>
<accession>A0A7K1FM95</accession>
<feature type="compositionally biased region" description="Basic and acidic residues" evidence="1">
    <location>
        <begin position="180"/>
        <end position="218"/>
    </location>
</feature>
<gene>
    <name evidence="2" type="ORF">GIS00_15115</name>
</gene>
<evidence type="ECO:0000313" key="2">
    <source>
        <dbReference type="EMBL" id="MTD15271.1"/>
    </source>
</evidence>
<feature type="region of interest" description="Disordered" evidence="1">
    <location>
        <begin position="143"/>
        <end position="223"/>
    </location>
</feature>
<reference evidence="2 3" key="1">
    <citation type="submission" date="2019-11" db="EMBL/GenBank/DDBJ databases">
        <authorList>
            <person name="Jiang L.-Q."/>
        </authorList>
    </citation>
    <scope>NUCLEOTIDE SEQUENCE [LARGE SCALE GENOMIC DNA]</scope>
    <source>
        <strain evidence="2 3">YIM 132087</strain>
    </source>
</reference>
<dbReference type="EMBL" id="WLYK01000005">
    <property type="protein sequence ID" value="MTD15271.1"/>
    <property type="molecule type" value="Genomic_DNA"/>
</dbReference>
<dbReference type="RefSeq" id="WP_154769218.1">
    <property type="nucleotide sequence ID" value="NZ_WLYK01000005.1"/>
</dbReference>
<evidence type="ECO:0000313" key="3">
    <source>
        <dbReference type="Proteomes" id="UP000460221"/>
    </source>
</evidence>
<keyword evidence="3" id="KW-1185">Reference proteome</keyword>